<accession>A0ABP7C2J4</accession>
<dbReference type="EMBL" id="BAABEO010000009">
    <property type="protein sequence ID" value="GAA3677730.1"/>
    <property type="molecule type" value="Genomic_DNA"/>
</dbReference>
<evidence type="ECO:0008006" key="3">
    <source>
        <dbReference type="Google" id="ProtNLM"/>
    </source>
</evidence>
<protein>
    <recommendedName>
        <fullName evidence="3">Uracil-DNA glycosylase</fullName>
    </recommendedName>
</protein>
<evidence type="ECO:0000313" key="2">
    <source>
        <dbReference type="Proteomes" id="UP001500752"/>
    </source>
</evidence>
<evidence type="ECO:0000313" key="1">
    <source>
        <dbReference type="EMBL" id="GAA3677730.1"/>
    </source>
</evidence>
<dbReference type="Proteomes" id="UP001500752">
    <property type="component" value="Unassembled WGS sequence"/>
</dbReference>
<gene>
    <name evidence="1" type="ORF">GCM10023081_14990</name>
</gene>
<organism evidence="1 2">
    <name type="scientific">Arthrobacter ginkgonis</name>
    <dbReference type="NCBI Taxonomy" id="1630594"/>
    <lineage>
        <taxon>Bacteria</taxon>
        <taxon>Bacillati</taxon>
        <taxon>Actinomycetota</taxon>
        <taxon>Actinomycetes</taxon>
        <taxon>Micrococcales</taxon>
        <taxon>Micrococcaceae</taxon>
        <taxon>Arthrobacter</taxon>
    </lineage>
</organism>
<sequence length="213" mass="23277">MRNMSSPSYVKDAEARIHEENIQPVTLLCQELQDGVPGSRVPLVDPVHDVDDARIISLQIAPGPGTSSGFLSLENDDPTAARLAEVYEAAGLQPRHGILWNAYPWELPAEAGMKLTLAQTKQGVRPFRRFLAEVPRVSAIVAHGGYAQNLIDELSKTGGDLILRERGIKVYKVRSTGDRSFIGNGTQQEGWFVDMVDAYTDAMGRAGLPRPAK</sequence>
<comment type="caution">
    <text evidence="1">The sequence shown here is derived from an EMBL/GenBank/DDBJ whole genome shotgun (WGS) entry which is preliminary data.</text>
</comment>
<reference evidence="2" key="1">
    <citation type="journal article" date="2019" name="Int. J. Syst. Evol. Microbiol.">
        <title>The Global Catalogue of Microorganisms (GCM) 10K type strain sequencing project: providing services to taxonomists for standard genome sequencing and annotation.</title>
        <authorList>
            <consortium name="The Broad Institute Genomics Platform"/>
            <consortium name="The Broad Institute Genome Sequencing Center for Infectious Disease"/>
            <person name="Wu L."/>
            <person name="Ma J."/>
        </authorList>
    </citation>
    <scope>NUCLEOTIDE SEQUENCE [LARGE SCALE GENOMIC DNA]</scope>
    <source>
        <strain evidence="2">JCM 30742</strain>
    </source>
</reference>
<proteinExistence type="predicted"/>
<name>A0ABP7C2J4_9MICC</name>
<keyword evidence="2" id="KW-1185">Reference proteome</keyword>